<evidence type="ECO:0000256" key="7">
    <source>
        <dbReference type="ARBA" id="ARBA00022795"/>
    </source>
</evidence>
<keyword evidence="6" id="KW-0963">Cytoplasm</keyword>
<evidence type="ECO:0000256" key="4">
    <source>
        <dbReference type="ARBA" id="ARBA00016507"/>
    </source>
</evidence>
<keyword evidence="13" id="KW-1185">Reference proteome</keyword>
<evidence type="ECO:0000256" key="10">
    <source>
        <dbReference type="SAM" id="MobiDB-lite"/>
    </source>
</evidence>
<dbReference type="NCBIfam" id="NF004270">
    <property type="entry name" value="PRK05687.2-1"/>
    <property type="match status" value="1"/>
</dbReference>
<evidence type="ECO:0000256" key="6">
    <source>
        <dbReference type="ARBA" id="ARBA00022490"/>
    </source>
</evidence>
<dbReference type="InterPro" id="IPR018035">
    <property type="entry name" value="Flagellar_FliH/T3SS_HrpE"/>
</dbReference>
<dbReference type="PRINTS" id="PR01003">
    <property type="entry name" value="FLGFLIH"/>
</dbReference>
<keyword evidence="12" id="KW-0966">Cell projection</keyword>
<sequence>MTDNRDEFQSWSIPELSETERDEPEESSLFGKPATWYNNRNKAVEEIEEDVEEQPKPLTLDDIEAIRQSAYEDGFNEGKENGHQQGVEEGKLEGLATGHQEGLAQGIEEGLAQGTKEIEEQVKRWTSLLDRLHNPLEKLDANAEYQLVHLATSLAEQITRCEIQTSPKIILQALKQAVDALPISEQKLSINLHPEDLKFVLAAYSQEQCIHRGWDLQAEPALMRGDCQINTQVSSVDFAFNTRIDQVLKRFFKENYQHLPEKNDNSSLINDQPMPVESNTEQEEVEALSYA</sequence>
<protein>
    <recommendedName>
        <fullName evidence="4">Flagellar assembly protein FliH</fullName>
    </recommendedName>
</protein>
<proteinExistence type="inferred from homology"/>
<keyword evidence="8" id="KW-0653">Protein transport</keyword>
<reference evidence="13" key="1">
    <citation type="journal article" date="2019" name="Int. J. Syst. Evol. Microbiol.">
        <title>The Global Catalogue of Microorganisms (GCM) 10K type strain sequencing project: providing services to taxonomists for standard genome sequencing and annotation.</title>
        <authorList>
            <consortium name="The Broad Institute Genomics Platform"/>
            <consortium name="The Broad Institute Genome Sequencing Center for Infectious Disease"/>
            <person name="Wu L."/>
            <person name="Ma J."/>
        </authorList>
    </citation>
    <scope>NUCLEOTIDE SEQUENCE [LARGE SCALE GENOMIC DNA]</scope>
    <source>
        <strain evidence="13">NBRC 103166</strain>
    </source>
</reference>
<evidence type="ECO:0000256" key="5">
    <source>
        <dbReference type="ARBA" id="ARBA00022448"/>
    </source>
</evidence>
<organism evidence="12 13">
    <name type="scientific">Psychromonas marina</name>
    <dbReference type="NCBI Taxonomy" id="88364"/>
    <lineage>
        <taxon>Bacteria</taxon>
        <taxon>Pseudomonadati</taxon>
        <taxon>Pseudomonadota</taxon>
        <taxon>Gammaproteobacteria</taxon>
        <taxon>Alteromonadales</taxon>
        <taxon>Psychromonadaceae</taxon>
        <taxon>Psychromonas</taxon>
    </lineage>
</organism>
<dbReference type="EMBL" id="BSPQ01000001">
    <property type="protein sequence ID" value="GLS89463.1"/>
    <property type="molecule type" value="Genomic_DNA"/>
</dbReference>
<keyword evidence="5" id="KW-0813">Transport</keyword>
<dbReference type="InterPro" id="IPR051472">
    <property type="entry name" value="T3SS_Stator/FliH"/>
</dbReference>
<evidence type="ECO:0000256" key="1">
    <source>
        <dbReference type="ARBA" id="ARBA00003041"/>
    </source>
</evidence>
<keyword evidence="9" id="KW-1006">Bacterial flagellum protein export</keyword>
<feature type="domain" description="Flagellar assembly protein FliH/Type III secretion system HrpE" evidence="11">
    <location>
        <begin position="120"/>
        <end position="247"/>
    </location>
</feature>
<feature type="region of interest" description="Disordered" evidence="10">
    <location>
        <begin position="1"/>
        <end position="34"/>
    </location>
</feature>
<keyword evidence="12" id="KW-0969">Cilium</keyword>
<dbReference type="PANTHER" id="PTHR34982">
    <property type="entry name" value="YOP PROTEINS TRANSLOCATION PROTEIN L"/>
    <property type="match status" value="1"/>
</dbReference>
<evidence type="ECO:0000313" key="13">
    <source>
        <dbReference type="Proteomes" id="UP001157353"/>
    </source>
</evidence>
<keyword evidence="7" id="KW-1005">Bacterial flagellum biogenesis</keyword>
<evidence type="ECO:0000256" key="9">
    <source>
        <dbReference type="ARBA" id="ARBA00023225"/>
    </source>
</evidence>
<evidence type="ECO:0000256" key="3">
    <source>
        <dbReference type="ARBA" id="ARBA00006602"/>
    </source>
</evidence>
<feature type="region of interest" description="Disordered" evidence="10">
    <location>
        <begin position="262"/>
        <end position="291"/>
    </location>
</feature>
<comment type="subcellular location">
    <subcellularLocation>
        <location evidence="2">Cytoplasm</location>
    </subcellularLocation>
</comment>
<keyword evidence="12" id="KW-0282">Flagellum</keyword>
<dbReference type="Pfam" id="PF02108">
    <property type="entry name" value="FliH"/>
    <property type="match status" value="1"/>
</dbReference>
<dbReference type="InterPro" id="IPR000563">
    <property type="entry name" value="Flag_FliH"/>
</dbReference>
<evidence type="ECO:0000259" key="11">
    <source>
        <dbReference type="Pfam" id="PF02108"/>
    </source>
</evidence>
<evidence type="ECO:0000313" key="12">
    <source>
        <dbReference type="EMBL" id="GLS89463.1"/>
    </source>
</evidence>
<dbReference type="RefSeq" id="WP_284202581.1">
    <property type="nucleotide sequence ID" value="NZ_BSPQ01000001.1"/>
</dbReference>
<evidence type="ECO:0000256" key="2">
    <source>
        <dbReference type="ARBA" id="ARBA00004496"/>
    </source>
</evidence>
<evidence type="ECO:0000256" key="8">
    <source>
        <dbReference type="ARBA" id="ARBA00022927"/>
    </source>
</evidence>
<comment type="similarity">
    <text evidence="3">Belongs to the FliH family.</text>
</comment>
<name>A0ABQ6DWD5_9GAMM</name>
<gene>
    <name evidence="12" type="primary">fliH</name>
    <name evidence="12" type="ORF">GCM10007916_05300</name>
</gene>
<accession>A0ABQ6DWD5</accession>
<comment type="function">
    <text evidence="1">Needed for flagellar regrowth and assembly.</text>
</comment>
<feature type="compositionally biased region" description="Acidic residues" evidence="10">
    <location>
        <begin position="280"/>
        <end position="291"/>
    </location>
</feature>
<comment type="caution">
    <text evidence="12">The sequence shown here is derived from an EMBL/GenBank/DDBJ whole genome shotgun (WGS) entry which is preliminary data.</text>
</comment>
<dbReference type="Proteomes" id="UP001157353">
    <property type="component" value="Unassembled WGS sequence"/>
</dbReference>
<dbReference type="PANTHER" id="PTHR34982:SF1">
    <property type="entry name" value="FLAGELLAR ASSEMBLY PROTEIN FLIH"/>
    <property type="match status" value="1"/>
</dbReference>